<dbReference type="PRINTS" id="PR00081">
    <property type="entry name" value="GDHRDH"/>
</dbReference>
<dbReference type="Pfam" id="PF00106">
    <property type="entry name" value="adh_short"/>
    <property type="match status" value="1"/>
</dbReference>
<dbReference type="PANTHER" id="PTHR44196:SF1">
    <property type="entry name" value="DEHYDROGENASE_REDUCTASE SDR FAMILY MEMBER 7B"/>
    <property type="match status" value="1"/>
</dbReference>
<reference evidence="4 5" key="1">
    <citation type="submission" date="2016-10" db="EMBL/GenBank/DDBJ databases">
        <authorList>
            <person name="de Groot N.N."/>
        </authorList>
    </citation>
    <scope>NUCLEOTIDE SEQUENCE [LARGE SCALE GENOMIC DNA]</scope>
    <source>
        <strain evidence="4 5">CGMCC 1.7727</strain>
    </source>
</reference>
<dbReference type="InterPro" id="IPR036291">
    <property type="entry name" value="NAD(P)-bd_dom_sf"/>
</dbReference>
<sequence length="263" mass="29717">MNSLKGKVALITGASSGIGKEITLQLASRGVTPVMIARSEEVMQSLQQEINKNYNMNSYYYSVDLTDEKEWERTINEIQITLPAIDIIINNAGFGIFELFDQMNWEKAEQMLLLNTHSLMYTTYRFLPLLKRKSQAHIINIASQAGRISTPKAAVYSASKAAVISFTNALRMELAATDVKVTSVNLGPVKTSFFDQADPSGKYLSSVGRYMLDPGDVASRICRIIFTKKREINLPYWMHIGSKLYQLSPNLMEKVLRKQFERK</sequence>
<dbReference type="OrthoDB" id="9793345at2"/>
<protein>
    <recommendedName>
        <fullName evidence="6">Short-chain dehydrogenase</fullName>
    </recommendedName>
</protein>
<dbReference type="SUPFAM" id="SSF51735">
    <property type="entry name" value="NAD(P)-binding Rossmann-fold domains"/>
    <property type="match status" value="1"/>
</dbReference>
<evidence type="ECO:0000256" key="1">
    <source>
        <dbReference type="ARBA" id="ARBA00006484"/>
    </source>
</evidence>
<name>A0A1H9LUN8_9BACI</name>
<evidence type="ECO:0000256" key="2">
    <source>
        <dbReference type="ARBA" id="ARBA00023002"/>
    </source>
</evidence>
<evidence type="ECO:0000313" key="5">
    <source>
        <dbReference type="Proteomes" id="UP000199687"/>
    </source>
</evidence>
<evidence type="ECO:0008006" key="6">
    <source>
        <dbReference type="Google" id="ProtNLM"/>
    </source>
</evidence>
<dbReference type="PRINTS" id="PR00080">
    <property type="entry name" value="SDRFAMILY"/>
</dbReference>
<dbReference type="Proteomes" id="UP000199687">
    <property type="component" value="Unassembled WGS sequence"/>
</dbReference>
<dbReference type="RefSeq" id="WP_089738460.1">
    <property type="nucleotide sequence ID" value="NZ_FOGL01000001.1"/>
</dbReference>
<proteinExistence type="inferred from homology"/>
<evidence type="ECO:0000256" key="3">
    <source>
        <dbReference type="RuleBase" id="RU000363"/>
    </source>
</evidence>
<organism evidence="4 5">
    <name type="scientific">Gracilibacillus ureilyticus</name>
    <dbReference type="NCBI Taxonomy" id="531814"/>
    <lineage>
        <taxon>Bacteria</taxon>
        <taxon>Bacillati</taxon>
        <taxon>Bacillota</taxon>
        <taxon>Bacilli</taxon>
        <taxon>Bacillales</taxon>
        <taxon>Bacillaceae</taxon>
        <taxon>Gracilibacillus</taxon>
    </lineage>
</organism>
<dbReference type="GO" id="GO:0016491">
    <property type="term" value="F:oxidoreductase activity"/>
    <property type="evidence" value="ECO:0007669"/>
    <property type="project" value="UniProtKB-KW"/>
</dbReference>
<gene>
    <name evidence="4" type="ORF">SAMN04487944_101411</name>
</gene>
<dbReference type="Gene3D" id="3.40.50.720">
    <property type="entry name" value="NAD(P)-binding Rossmann-like Domain"/>
    <property type="match status" value="1"/>
</dbReference>
<evidence type="ECO:0000313" key="4">
    <source>
        <dbReference type="EMBL" id="SER15140.1"/>
    </source>
</evidence>
<dbReference type="AlphaFoldDB" id="A0A1H9LUN8"/>
<dbReference type="GO" id="GO:0016020">
    <property type="term" value="C:membrane"/>
    <property type="evidence" value="ECO:0007669"/>
    <property type="project" value="TreeGrafter"/>
</dbReference>
<dbReference type="STRING" id="531814.SAMN04487944_101411"/>
<dbReference type="EMBL" id="FOGL01000001">
    <property type="protein sequence ID" value="SER15140.1"/>
    <property type="molecule type" value="Genomic_DNA"/>
</dbReference>
<dbReference type="PANTHER" id="PTHR44196">
    <property type="entry name" value="DEHYDROGENASE/REDUCTASE SDR FAMILY MEMBER 7B"/>
    <property type="match status" value="1"/>
</dbReference>
<dbReference type="InterPro" id="IPR002347">
    <property type="entry name" value="SDR_fam"/>
</dbReference>
<dbReference type="InterPro" id="IPR020904">
    <property type="entry name" value="Sc_DH/Rdtase_CS"/>
</dbReference>
<dbReference type="PROSITE" id="PS00061">
    <property type="entry name" value="ADH_SHORT"/>
    <property type="match status" value="1"/>
</dbReference>
<comment type="similarity">
    <text evidence="1 3">Belongs to the short-chain dehydrogenases/reductases (SDR) family.</text>
</comment>
<dbReference type="PIRSF" id="PIRSF000126">
    <property type="entry name" value="11-beta-HSD1"/>
    <property type="match status" value="1"/>
</dbReference>
<keyword evidence="5" id="KW-1185">Reference proteome</keyword>
<accession>A0A1H9LUN8</accession>
<keyword evidence="2" id="KW-0560">Oxidoreductase</keyword>